<feature type="compositionally biased region" description="Pro residues" evidence="1">
    <location>
        <begin position="155"/>
        <end position="180"/>
    </location>
</feature>
<evidence type="ECO:0000256" key="1">
    <source>
        <dbReference type="SAM" id="MobiDB-lite"/>
    </source>
</evidence>
<evidence type="ECO:0000256" key="2">
    <source>
        <dbReference type="SAM" id="Phobius"/>
    </source>
</evidence>
<dbReference type="Pfam" id="PF13400">
    <property type="entry name" value="Tad"/>
    <property type="match status" value="1"/>
</dbReference>
<keyword evidence="2" id="KW-0472">Membrane</keyword>
<keyword evidence="2" id="KW-1133">Transmembrane helix</keyword>
<name>A0ABS8BD62_9ACTN</name>
<evidence type="ECO:0000259" key="3">
    <source>
        <dbReference type="Pfam" id="PF13400"/>
    </source>
</evidence>
<feature type="domain" description="Putative Flp pilus-assembly TadG-like N-terminal" evidence="3">
    <location>
        <begin position="11"/>
        <end position="57"/>
    </location>
</feature>
<accession>A0ABS8BD62</accession>
<evidence type="ECO:0000313" key="5">
    <source>
        <dbReference type="Proteomes" id="UP001199054"/>
    </source>
</evidence>
<comment type="caution">
    <text evidence="4">The sequence shown here is derived from an EMBL/GenBank/DDBJ whole genome shotgun (WGS) entry which is preliminary data.</text>
</comment>
<keyword evidence="2" id="KW-0812">Transmembrane</keyword>
<reference evidence="4 5" key="1">
    <citation type="submission" date="2021-10" db="EMBL/GenBank/DDBJ databases">
        <title>Streptomyces sp. strain SMC 277, a novel streptomycete isolated from soil.</title>
        <authorList>
            <person name="Chanama M."/>
        </authorList>
    </citation>
    <scope>NUCLEOTIDE SEQUENCE [LARGE SCALE GENOMIC DNA]</scope>
    <source>
        <strain evidence="4 5">SMC 277</strain>
    </source>
</reference>
<dbReference type="EMBL" id="JAJAUY010000127">
    <property type="protein sequence ID" value="MCB5182469.1"/>
    <property type="molecule type" value="Genomic_DNA"/>
</dbReference>
<organism evidence="4 5">
    <name type="scientific">Streptomyces antimicrobicus</name>
    <dbReference type="NCBI Taxonomy" id="2883108"/>
    <lineage>
        <taxon>Bacteria</taxon>
        <taxon>Bacillati</taxon>
        <taxon>Actinomycetota</taxon>
        <taxon>Actinomycetes</taxon>
        <taxon>Kitasatosporales</taxon>
        <taxon>Streptomycetaceae</taxon>
        <taxon>Streptomyces</taxon>
    </lineage>
</organism>
<gene>
    <name evidence="4" type="ORF">LG632_24210</name>
</gene>
<proteinExistence type="predicted"/>
<sequence length="215" mass="22279">MSGRRPAGDRGQAFPIYVVAVVALLFAALVFFVVGRAAVTRSNAQGAADAAALAAAREARDSLLPGVDLGALKSEDWTKVLRGAFFDPKGACAKAEDFAARNDAKGTCTQDRLRFTVSVKTDDAVGDSVVPGTSGMHGTADATAEIEPQCTVGPSPKPGSSPSQPPPSDGTPAPPDPPGPVTIKCRSGDDIVFDPLHPKPWSTLARSLFKVRLVD</sequence>
<dbReference type="Proteomes" id="UP001199054">
    <property type="component" value="Unassembled WGS sequence"/>
</dbReference>
<protein>
    <submittedName>
        <fullName evidence="4">Pilus assembly protein TadG-related protein</fullName>
    </submittedName>
</protein>
<feature type="transmembrane region" description="Helical" evidence="2">
    <location>
        <begin position="14"/>
        <end position="34"/>
    </location>
</feature>
<dbReference type="InterPro" id="IPR028087">
    <property type="entry name" value="Tad_N"/>
</dbReference>
<feature type="region of interest" description="Disordered" evidence="1">
    <location>
        <begin position="148"/>
        <end position="189"/>
    </location>
</feature>
<dbReference type="RefSeq" id="WP_226729597.1">
    <property type="nucleotide sequence ID" value="NZ_JAJAUY010000127.1"/>
</dbReference>
<evidence type="ECO:0000313" key="4">
    <source>
        <dbReference type="EMBL" id="MCB5182469.1"/>
    </source>
</evidence>
<keyword evidence="5" id="KW-1185">Reference proteome</keyword>